<evidence type="ECO:0000256" key="1">
    <source>
        <dbReference type="ARBA" id="ARBA00010591"/>
    </source>
</evidence>
<evidence type="ECO:0000313" key="4">
    <source>
        <dbReference type="Proteomes" id="UP000322244"/>
    </source>
</evidence>
<dbReference type="RefSeq" id="WP_149431064.1">
    <property type="nucleotide sequence ID" value="NZ_VLNY01000006.1"/>
</dbReference>
<accession>A0A5A7SCI2</accession>
<keyword evidence="4" id="KW-1185">Reference proteome</keyword>
<sequence>MAAKREFDLVLYGATGFVGKLTAQYLVTAAPPKARIALAGRSLTKLTAVRDELGTAAADWALIVADAADQSDVDAMAKRTKVVVTTVGPYAKYGLPLVQACAYAGTHYADLTGETLFVRDCIDKFHNVALDSGARIVNSCGFDSVPSDLSAYLIYRKSLEDNTGELETTTLVATLKGGASGGTIDSARTQFEEIAADPAKGKIAGHPYSLTPDRDMEPKLGKQSDQALRRADTIDASLSGWVTTFVMASYNTRVVRRSNALLGWAYGKNFRYSEVMSAGKSTLAPVLAAGIAGGIAVGVVAGPLTSRGIGKKIVDRIVPKPGTGPSEAARNSGYFSMKTFSHTSSGAKYVATFAAKGDPGYAATSVLLGESGLALAFDDKRLGDVGVVTPAIAMGEPLADRLRAAGMTITVERG</sequence>
<dbReference type="GO" id="GO:0009247">
    <property type="term" value="P:glycolipid biosynthetic process"/>
    <property type="evidence" value="ECO:0007669"/>
    <property type="project" value="TreeGrafter"/>
</dbReference>
<name>A0A5A7SCI2_9NOCA</name>
<dbReference type="FunFam" id="3.40.50.720:FF:000413">
    <property type="entry name" value="Trans-acting enoyl reductase"/>
    <property type="match status" value="1"/>
</dbReference>
<evidence type="ECO:0000259" key="2">
    <source>
        <dbReference type="Pfam" id="PF03435"/>
    </source>
</evidence>
<dbReference type="PANTHER" id="PTHR12286">
    <property type="entry name" value="SACCHAROPINE DEHYDROGENASE-LIKE OXIDOREDUCTASE"/>
    <property type="match status" value="1"/>
</dbReference>
<protein>
    <submittedName>
        <fullName evidence="3">Enoyl-ACP reductase</fullName>
    </submittedName>
</protein>
<organism evidence="3 4">
    <name type="scientific">Antrihabitans cavernicola</name>
    <dbReference type="NCBI Taxonomy" id="2495913"/>
    <lineage>
        <taxon>Bacteria</taxon>
        <taxon>Bacillati</taxon>
        <taxon>Actinomycetota</taxon>
        <taxon>Actinomycetes</taxon>
        <taxon>Mycobacteriales</taxon>
        <taxon>Nocardiaceae</taxon>
        <taxon>Antrihabitans</taxon>
    </lineage>
</organism>
<dbReference type="OrthoDB" id="4369409at2"/>
<feature type="domain" description="Saccharopine dehydrogenase NADP binding" evidence="2">
    <location>
        <begin position="10"/>
        <end position="115"/>
    </location>
</feature>
<proteinExistence type="inferred from homology"/>
<dbReference type="EMBL" id="VLNY01000006">
    <property type="protein sequence ID" value="KAA0022303.1"/>
    <property type="molecule type" value="Genomic_DNA"/>
</dbReference>
<comment type="caution">
    <text evidence="3">The sequence shown here is derived from an EMBL/GenBank/DDBJ whole genome shotgun (WGS) entry which is preliminary data.</text>
</comment>
<dbReference type="InterPro" id="IPR036291">
    <property type="entry name" value="NAD(P)-bd_dom_sf"/>
</dbReference>
<dbReference type="GO" id="GO:0005886">
    <property type="term" value="C:plasma membrane"/>
    <property type="evidence" value="ECO:0007669"/>
    <property type="project" value="TreeGrafter"/>
</dbReference>
<dbReference type="Proteomes" id="UP000322244">
    <property type="component" value="Unassembled WGS sequence"/>
</dbReference>
<gene>
    <name evidence="3" type="ORF">FOY51_15120</name>
</gene>
<dbReference type="InterPro" id="IPR005097">
    <property type="entry name" value="Sacchrp_dh_NADP-bd"/>
</dbReference>
<dbReference type="AlphaFoldDB" id="A0A5A7SCI2"/>
<dbReference type="SUPFAM" id="SSF51735">
    <property type="entry name" value="NAD(P)-binding Rossmann-fold domains"/>
    <property type="match status" value="1"/>
</dbReference>
<dbReference type="InterPro" id="IPR051276">
    <property type="entry name" value="Saccharopine_DH-like_oxidrdct"/>
</dbReference>
<dbReference type="Pfam" id="PF03435">
    <property type="entry name" value="Sacchrp_dh_NADP"/>
    <property type="match status" value="1"/>
</dbReference>
<reference evidence="3 4" key="1">
    <citation type="submission" date="2019-07" db="EMBL/GenBank/DDBJ databases">
        <title>Rhodococcus cavernicolus sp. nov., isolated from a cave.</title>
        <authorList>
            <person name="Lee S.D."/>
        </authorList>
    </citation>
    <scope>NUCLEOTIDE SEQUENCE [LARGE SCALE GENOMIC DNA]</scope>
    <source>
        <strain evidence="3 4">C1-24</strain>
    </source>
</reference>
<comment type="similarity">
    <text evidence="1">Belongs to the saccharopine dehydrogenase family. Enoyl reductase subfamily.</text>
</comment>
<dbReference type="Gene3D" id="3.40.50.720">
    <property type="entry name" value="NAD(P)-binding Rossmann-like Domain"/>
    <property type="match status" value="1"/>
</dbReference>
<evidence type="ECO:0000313" key="3">
    <source>
        <dbReference type="EMBL" id="KAA0022303.1"/>
    </source>
</evidence>
<dbReference type="PANTHER" id="PTHR12286:SF5">
    <property type="entry name" value="SACCHAROPINE DEHYDROGENASE-LIKE OXIDOREDUCTASE"/>
    <property type="match status" value="1"/>
</dbReference>